<evidence type="ECO:0000256" key="1">
    <source>
        <dbReference type="SAM" id="Coils"/>
    </source>
</evidence>
<comment type="caution">
    <text evidence="3">The sequence shown here is derived from an EMBL/GenBank/DDBJ whole genome shotgun (WGS) entry which is preliminary data.</text>
</comment>
<feature type="coiled-coil region" evidence="1">
    <location>
        <begin position="423"/>
        <end position="450"/>
    </location>
</feature>
<feature type="compositionally biased region" description="Basic residues" evidence="2">
    <location>
        <begin position="369"/>
        <end position="379"/>
    </location>
</feature>
<dbReference type="OrthoDB" id="5421656at2759"/>
<evidence type="ECO:0000313" key="3">
    <source>
        <dbReference type="EMBL" id="TKA27378.1"/>
    </source>
</evidence>
<gene>
    <name evidence="3" type="ORF">B0A50_04990</name>
</gene>
<feature type="region of interest" description="Disordered" evidence="2">
    <location>
        <begin position="1353"/>
        <end position="1604"/>
    </location>
</feature>
<feature type="compositionally biased region" description="Basic residues" evidence="2">
    <location>
        <begin position="183"/>
        <end position="194"/>
    </location>
</feature>
<feature type="compositionally biased region" description="Basic and acidic residues" evidence="2">
    <location>
        <begin position="257"/>
        <end position="283"/>
    </location>
</feature>
<keyword evidence="1" id="KW-0175">Coiled coil</keyword>
<feature type="region of interest" description="Disordered" evidence="2">
    <location>
        <begin position="257"/>
        <end position="286"/>
    </location>
</feature>
<feature type="compositionally biased region" description="Polar residues" evidence="2">
    <location>
        <begin position="1442"/>
        <end position="1453"/>
    </location>
</feature>
<reference evidence="3 4" key="1">
    <citation type="submission" date="2017-03" db="EMBL/GenBank/DDBJ databases">
        <title>Genomes of endolithic fungi from Antarctica.</title>
        <authorList>
            <person name="Coleine C."/>
            <person name="Masonjones S."/>
            <person name="Stajich J.E."/>
        </authorList>
    </citation>
    <scope>NUCLEOTIDE SEQUENCE [LARGE SCALE GENOMIC DNA]</scope>
    <source>
        <strain evidence="3 4">CCFEE 6315</strain>
    </source>
</reference>
<feature type="compositionally biased region" description="Low complexity" evidence="2">
    <location>
        <begin position="1353"/>
        <end position="1362"/>
    </location>
</feature>
<dbReference type="Gene3D" id="1.10.287.1490">
    <property type="match status" value="1"/>
</dbReference>
<feature type="region of interest" description="Disordered" evidence="2">
    <location>
        <begin position="998"/>
        <end position="1063"/>
    </location>
</feature>
<feature type="coiled-coil region" evidence="1">
    <location>
        <begin position="711"/>
        <end position="755"/>
    </location>
</feature>
<feature type="region of interest" description="Disordered" evidence="2">
    <location>
        <begin position="1136"/>
        <end position="1279"/>
    </location>
</feature>
<feature type="compositionally biased region" description="Basic and acidic residues" evidence="2">
    <location>
        <begin position="1366"/>
        <end position="1383"/>
    </location>
</feature>
<feature type="region of interest" description="Disordered" evidence="2">
    <location>
        <begin position="1"/>
        <end position="20"/>
    </location>
</feature>
<protein>
    <submittedName>
        <fullName evidence="3">Uncharacterized protein</fullName>
    </submittedName>
</protein>
<feature type="compositionally biased region" description="Polar residues" evidence="2">
    <location>
        <begin position="1530"/>
        <end position="1549"/>
    </location>
</feature>
<organism evidence="3 4">
    <name type="scientific">Salinomyces thailandicus</name>
    <dbReference type="NCBI Taxonomy" id="706561"/>
    <lineage>
        <taxon>Eukaryota</taxon>
        <taxon>Fungi</taxon>
        <taxon>Dikarya</taxon>
        <taxon>Ascomycota</taxon>
        <taxon>Pezizomycotina</taxon>
        <taxon>Dothideomycetes</taxon>
        <taxon>Dothideomycetidae</taxon>
        <taxon>Mycosphaerellales</taxon>
        <taxon>Teratosphaeriaceae</taxon>
        <taxon>Salinomyces</taxon>
    </lineage>
</organism>
<feature type="compositionally biased region" description="Basic and acidic residues" evidence="2">
    <location>
        <begin position="1174"/>
        <end position="1187"/>
    </location>
</feature>
<sequence>MEERPTGLDAKTQIPDSIEVPETQYEEVTDVQSVPTKTGDEVVNKTQLDAERPRTAGSAYSINTNFEETEDGVLLAQIMGQHHNDTGTRPVSPPADTASFLIPSVTTNDPMNGAEESFVFGKPNQPHFDMTGTRKGPAAGFKIRTDTIEDRQPQMADSSNVEKTPHATQPALPAEADALPTSHKQKRKKMKRRRCDTGTAEVISPQGQYENLNVNFTPTAGAQSYNALSLDHGEGPAHGITVEGALHYDNQIHPSEADARAPEHPTPEHQVRVVQDEHEDIPPRDQSINDLRAGAWMQEQAQNLAHDHELSQYPQLPQTADWQAYKSTSFATVPVSPQDRPQNQSARDDGGQRATSGQIPSIHGTANAMKRKSKSRRKTNALAPVEDVQSDHSASDVDDYMQILAYKFQEKSKASASKWAVERDAIISELQQVLDAKQTLQDELDLVRQEKSTIATQSAHQKAKLKIYEAKVNKFKVFVDGLGNDVDWLKKGALATRRQGEQLRQENDDRRAEQLELFKQLSDCTEKAHQLKNDALKGFQYAQADLQTASLHNEHLQKQLSERVGLLAEERDRRAQLEKQLAGVANSDAAVLQSLKTNRDAVLDKLYEIHAMVEDTESRDQSTEMVKNAMAAIQALTSQHSANADDIISVKGIVESLSESVTGVIESTNAAEDGEQSNINALQTHLDDALQSLKTDIDTREKNLRQDATHREAISALQAELNANAAQLSRERNNCSTAKSEIDGLTRQIDTLRVNIAALQAPAPSREANEVQLSAARSELDAKTRALEASRADLAGKEEDLRKLSTANISVKEQLQIVQRNLVEANTRIAAFDFEKSSVERNHVANIEKLRNEMSEHAHNSYMKTKMTADNSLKNLASQRDNLQQQIRPLQEEVATTKASLEQLHKESTQVITEKDGQLEGLKKQTETHEQEVKALQASLMDLRSQVKGEESGKEQSGQLAKQLAKQLTAEKAQHRTVVEERTALAKRVEEIQRALEQMQSSDEEAKVQLQKMASEKEAESEKMRAQLAEAQKEARRADAGREQHAESSRAKIEEEQKRSQARINELQDRLAEAQKQVRGKHEEAQQYQASIQKAWESEESAHKEQINTMKAQAAEIRESNNKVLAENERLRNELGDLKQHTIPAVHSSKGSDTSKTFRVPSIREDITPMASNKENEPPRPRKDLDRSTSATSETAPVPVLGALKRTESRNEESHLTQSNERGPVVEESQPRGLIAQFHPNSQHHPPGRHRSNYSDGDEMLDSASQRAKRPPAVVEETQQVDQLPSFSNFHDSLALSQASSSGISVPTLGDARAQDQPLRGSNTSLEPALVNGAAMGRQASDESAINNDLLRRGSSFRSSGSDAHSVIRDNLTRSQREQDKYTFRKSYPIPNSASKMVHRESEKETLRRRRSDMNGASTLHESIVRGEGRDSLSGSIHPPKSANSLATESSSPGFMDDTATSHKTKYHTPGDLGVTKRRASRNSVVTTADPRLAGREVQRPLKRKSADNSVEDYEEARKKRVSKEPRMPTTEQSRYSLRANRSQPSINDLPSMPVTSGRASSNARSTSSRMRTLAGSSTCGKQGTRKMSKKDEVNARFAQELDV</sequence>
<feature type="compositionally biased region" description="Basic and acidic residues" evidence="2">
    <location>
        <begin position="1014"/>
        <end position="1059"/>
    </location>
</feature>
<feature type="compositionally biased region" description="Basic and acidic residues" evidence="2">
    <location>
        <begin position="1205"/>
        <end position="1215"/>
    </location>
</feature>
<feature type="region of interest" description="Disordered" evidence="2">
    <location>
        <begin position="331"/>
        <end position="387"/>
    </location>
</feature>
<dbReference type="Proteomes" id="UP000308549">
    <property type="component" value="Unassembled WGS sequence"/>
</dbReference>
<feature type="region of interest" description="Disordered" evidence="2">
    <location>
        <begin position="148"/>
        <end position="195"/>
    </location>
</feature>
<keyword evidence="4" id="KW-1185">Reference proteome</keyword>
<accession>A0A4U0TY43</accession>
<dbReference type="EMBL" id="NAJL01000023">
    <property type="protein sequence ID" value="TKA27378.1"/>
    <property type="molecule type" value="Genomic_DNA"/>
</dbReference>
<name>A0A4U0TY43_9PEZI</name>
<feature type="compositionally biased region" description="Low complexity" evidence="2">
    <location>
        <begin position="1556"/>
        <end position="1573"/>
    </location>
</feature>
<feature type="coiled-coil region" evidence="1">
    <location>
        <begin position="866"/>
        <end position="946"/>
    </location>
</feature>
<evidence type="ECO:0000256" key="2">
    <source>
        <dbReference type="SAM" id="MobiDB-lite"/>
    </source>
</evidence>
<evidence type="ECO:0000313" key="4">
    <source>
        <dbReference type="Proteomes" id="UP000308549"/>
    </source>
</evidence>
<proteinExistence type="predicted"/>